<evidence type="ECO:0000313" key="2">
    <source>
        <dbReference type="Proteomes" id="UP000031829"/>
    </source>
</evidence>
<dbReference type="HOGENOM" id="CLU_083246_0_0_9"/>
<dbReference type="GeneID" id="93640406"/>
<reference evidence="1 2" key="1">
    <citation type="journal article" date="2015" name="Genome Announc.">
        <title>Complete genome sequences for 35 biothreat assay-relevant bacillus species.</title>
        <authorList>
            <person name="Johnson S.L."/>
            <person name="Daligault H.E."/>
            <person name="Davenport K.W."/>
            <person name="Jaissle J."/>
            <person name="Frey K.G."/>
            <person name="Ladner J.T."/>
            <person name="Broomall S.M."/>
            <person name="Bishop-Lilly K.A."/>
            <person name="Bruce D.C."/>
            <person name="Gibbons H.S."/>
            <person name="Coyne S.R."/>
            <person name="Lo C.C."/>
            <person name="Meincke L."/>
            <person name="Munk A.C."/>
            <person name="Koroleva G.I."/>
            <person name="Rosenzweig C.N."/>
            <person name="Palacios G.F."/>
            <person name="Redden C.L."/>
            <person name="Minogue T.D."/>
            <person name="Chain P.S."/>
        </authorList>
    </citation>
    <scope>NUCLEOTIDE SEQUENCE [LARGE SCALE GENOMIC DNA]</scope>
    <source>
        <strain evidence="2">ATCC 14581 / DSM 32 / JCM 2506 / NBRC 15308 / NCIMB 9376 / NCTC 10342 / NRRL B-14308 / VKM B-512</strain>
    </source>
</reference>
<dbReference type="AlphaFoldDB" id="A0A0B6A9D2"/>
<gene>
    <name evidence="1" type="primary">yabG</name>
    <name evidence="1" type="ORF">BG04_2337</name>
</gene>
<dbReference type="EMBL" id="CP009920">
    <property type="protein sequence ID" value="AJI21540.1"/>
    <property type="molecule type" value="Genomic_DNA"/>
</dbReference>
<dbReference type="Pfam" id="PF05582">
    <property type="entry name" value="Peptidase_U57"/>
    <property type="match status" value="1"/>
</dbReference>
<dbReference type="PIRSF" id="PIRSF011575">
    <property type="entry name" value="YabG"/>
    <property type="match status" value="1"/>
</dbReference>
<sequence>MNIKIGDIVTRPSYQRDLLFRVIAINDSETGKYATLIGEDVRLIADAPCTDLEVVDAKEQDQRKKQEEELLERSLELIQQDYRLVREKTEYSMTNGYSHSHRLFQIPGKVLHVDGDPNYLRKCLLVYEKIGVPVYGVHCVESEMPEKVGKLIEDVRPDILVLTGHDAYSKGKGNKDDLLAYRHSKHYIQTVQEARKRVGNLDQLVIFAGACQSHFELLIQAGANFASSPSRVNIHALDPVYVVAKLSFTPFTDRINVWDVLRNTLTGAKGLGGVETKGLLRTGMPYESDE</sequence>
<dbReference type="KEGG" id="bmeg:BG04_2337"/>
<name>A0A0B6A9D2_PRIM2</name>
<dbReference type="NCBIfam" id="TIGR02855">
    <property type="entry name" value="spore_yabG"/>
    <property type="match status" value="1"/>
</dbReference>
<dbReference type="RefSeq" id="WP_013081339.1">
    <property type="nucleotide sequence ID" value="NZ_BCVB01000020.1"/>
</dbReference>
<dbReference type="Proteomes" id="UP000031829">
    <property type="component" value="Chromosome"/>
</dbReference>
<organism evidence="1 2">
    <name type="scientific">Priestia megaterium (strain ATCC 14581 / DSM 32 / CCUG 1817 / JCM 2506 / NBRC 15308 / NCIMB 9376 / NCTC 10342 / NRRL B-14308 / VKM B-512 / Ford 19)</name>
    <name type="common">Bacillus megaterium</name>
    <dbReference type="NCBI Taxonomy" id="1348623"/>
    <lineage>
        <taxon>Bacteria</taxon>
        <taxon>Bacillati</taxon>
        <taxon>Bacillota</taxon>
        <taxon>Bacilli</taxon>
        <taxon>Bacillales</taxon>
        <taxon>Bacillaceae</taxon>
        <taxon>Priestia</taxon>
    </lineage>
</organism>
<dbReference type="InterPro" id="IPR008764">
    <property type="entry name" value="Peptidase_U57"/>
</dbReference>
<evidence type="ECO:0000313" key="1">
    <source>
        <dbReference type="EMBL" id="AJI21540.1"/>
    </source>
</evidence>
<accession>A0A0B6A9D2</accession>
<dbReference type="PATRIC" id="fig|592022.4.peg.37"/>
<proteinExistence type="predicted"/>
<protein>
    <submittedName>
        <fullName evidence="1">Sporulation peptidase YabG</fullName>
    </submittedName>
</protein>